<proteinExistence type="predicted"/>
<accession>A0A6J8B913</accession>
<protein>
    <submittedName>
        <fullName evidence="1">Uncharacterized protein</fullName>
    </submittedName>
</protein>
<keyword evidence="2" id="KW-1185">Reference proteome</keyword>
<reference evidence="1 2" key="1">
    <citation type="submission" date="2020-06" db="EMBL/GenBank/DDBJ databases">
        <authorList>
            <person name="Li R."/>
            <person name="Bekaert M."/>
        </authorList>
    </citation>
    <scope>NUCLEOTIDE SEQUENCE [LARGE SCALE GENOMIC DNA]</scope>
    <source>
        <strain evidence="2">wild</strain>
    </source>
</reference>
<dbReference type="AlphaFoldDB" id="A0A6J8B913"/>
<organism evidence="1 2">
    <name type="scientific">Mytilus coruscus</name>
    <name type="common">Sea mussel</name>
    <dbReference type="NCBI Taxonomy" id="42192"/>
    <lineage>
        <taxon>Eukaryota</taxon>
        <taxon>Metazoa</taxon>
        <taxon>Spiralia</taxon>
        <taxon>Lophotrochozoa</taxon>
        <taxon>Mollusca</taxon>
        <taxon>Bivalvia</taxon>
        <taxon>Autobranchia</taxon>
        <taxon>Pteriomorphia</taxon>
        <taxon>Mytilida</taxon>
        <taxon>Mytiloidea</taxon>
        <taxon>Mytilidae</taxon>
        <taxon>Mytilinae</taxon>
        <taxon>Mytilus</taxon>
    </lineage>
</organism>
<sequence>MRNWSQTNSEWKCDGRPPNANSLTFCNMKDAKKKLRSTQRQNEAVAVLRKSNYEKIMEAHEGDQQTFYRLIANQRKDGSTQTSCLKVDDNLLTTPHEIRNGCANNFQELATPHHNKTIYHNQVELDCLLLEDILKSNQKSQIIVSESLVKEVICQLKNGKAADSAGICSEHLKYGGETLVHVLTKLIDLIFRHCTLPEFFEMGLVSPVFKNKGKPATDPNSYRKITDPSVINKVTEKLHLNDNSAIIDKIQNYLQRGFANICCDHHNGVIR</sequence>
<dbReference type="PANTHER" id="PTHR19446">
    <property type="entry name" value="REVERSE TRANSCRIPTASES"/>
    <property type="match status" value="1"/>
</dbReference>
<evidence type="ECO:0000313" key="2">
    <source>
        <dbReference type="Proteomes" id="UP000507470"/>
    </source>
</evidence>
<dbReference type="OrthoDB" id="7740904at2759"/>
<dbReference type="Proteomes" id="UP000507470">
    <property type="component" value="Unassembled WGS sequence"/>
</dbReference>
<name>A0A6J8B913_MYTCO</name>
<gene>
    <name evidence="1" type="ORF">MCOR_15532</name>
</gene>
<dbReference type="EMBL" id="CACVKT020002722">
    <property type="protein sequence ID" value="CAC5379464.1"/>
    <property type="molecule type" value="Genomic_DNA"/>
</dbReference>
<evidence type="ECO:0000313" key="1">
    <source>
        <dbReference type="EMBL" id="CAC5379464.1"/>
    </source>
</evidence>